<dbReference type="InterPro" id="IPR006311">
    <property type="entry name" value="TAT_signal"/>
</dbReference>
<evidence type="ECO:0000313" key="6">
    <source>
        <dbReference type="Proteomes" id="UP000315751"/>
    </source>
</evidence>
<name>A0A560H4D2_9PROT</name>
<dbReference type="PROSITE" id="PS51318">
    <property type="entry name" value="TAT"/>
    <property type="match status" value="1"/>
</dbReference>
<dbReference type="PANTHER" id="PTHR11474:SF76">
    <property type="entry name" value="SHKT DOMAIN-CONTAINING PROTEIN"/>
    <property type="match status" value="1"/>
</dbReference>
<dbReference type="GO" id="GO:0046872">
    <property type="term" value="F:metal ion binding"/>
    <property type="evidence" value="ECO:0007669"/>
    <property type="project" value="UniProtKB-KW"/>
</dbReference>
<comment type="caution">
    <text evidence="5">The sequence shown here is derived from an EMBL/GenBank/DDBJ whole genome shotgun (WGS) entry which is preliminary data.</text>
</comment>
<evidence type="ECO:0000313" key="5">
    <source>
        <dbReference type="EMBL" id="TWB40480.1"/>
    </source>
</evidence>
<keyword evidence="2" id="KW-0186">Copper</keyword>
<dbReference type="Pfam" id="PF25271">
    <property type="entry name" value="DUF7868"/>
    <property type="match status" value="1"/>
</dbReference>
<evidence type="ECO:0000256" key="2">
    <source>
        <dbReference type="ARBA" id="ARBA00023008"/>
    </source>
</evidence>
<keyword evidence="3" id="KW-0732">Signal</keyword>
<gene>
    <name evidence="5" type="ORF">FBZ90_10983</name>
</gene>
<keyword evidence="6" id="KW-1185">Reference proteome</keyword>
<dbReference type="InterPro" id="IPR050316">
    <property type="entry name" value="Tyrosinase/Hemocyanin"/>
</dbReference>
<dbReference type="PROSITE" id="PS00498">
    <property type="entry name" value="TYROSINASE_2"/>
    <property type="match status" value="1"/>
</dbReference>
<keyword evidence="1" id="KW-0479">Metal-binding</keyword>
<dbReference type="InterPro" id="IPR008922">
    <property type="entry name" value="Di-copper_centre_dom_sf"/>
</dbReference>
<dbReference type="Pfam" id="PF00264">
    <property type="entry name" value="Tyrosinase"/>
    <property type="match status" value="1"/>
</dbReference>
<protein>
    <submittedName>
        <fullName evidence="5">Tyrosinase</fullName>
    </submittedName>
</protein>
<dbReference type="GO" id="GO:0016491">
    <property type="term" value="F:oxidoreductase activity"/>
    <property type="evidence" value="ECO:0007669"/>
    <property type="project" value="InterPro"/>
</dbReference>
<dbReference type="PANTHER" id="PTHR11474">
    <property type="entry name" value="TYROSINASE FAMILY MEMBER"/>
    <property type="match status" value="1"/>
</dbReference>
<dbReference type="SUPFAM" id="SSF48056">
    <property type="entry name" value="Di-copper centre-containing domain"/>
    <property type="match status" value="1"/>
</dbReference>
<sequence length="506" mass="54749">MVNITRRATLLGSAALAASSTLPALPAFGAPYVRSDVATPEGQRMLAIYAQGVKLMKQRPVTDPLSWNFQWFIHASPRGKAKEISDAFGSTQSPARQLAEAAWDTCQAHGGRPVEFFLPWHRLYVLCLESIIRTVTKQPGFALPYWNYTDPRYYAIPVQFQNAYRNDALFGTLFQQNRNVNDPKNGYADVNAGAPINKYFPGSRNFLNLNNMNVPYYGNNRTGFNAELNSQLHGSVHVYVGDQTNMGNVPTAAEDPIFWLHHCNIDRILAGWNAAGGVTPSWPGKTFTFAGPQGQSVTLAIDNYRTNSQLPYSYDVLPVPPNGPFGAQAVASAEASTATAKVQNVALLQTSQPTPNATAPVTLGAQAQKVELQPTTPQNTLSNTLKTQKSLRAAAPQRLLLVLHGLHAKIHPGITYQVYLNLPEGAKPEASDANYVGIVTFFDAVDMPGHADHGGVDKVFDITDLAAKLEAEGKNPEKATVSLVPTGTPAQGSDPVITGGIELRSE</sequence>
<reference evidence="5 6" key="1">
    <citation type="submission" date="2019-06" db="EMBL/GenBank/DDBJ databases">
        <title>Genomic Encyclopedia of Type Strains, Phase IV (KMG-V): Genome sequencing to study the core and pangenomes of soil and plant-associated prokaryotes.</title>
        <authorList>
            <person name="Whitman W."/>
        </authorList>
    </citation>
    <scope>NUCLEOTIDE SEQUENCE [LARGE SCALE GENOMIC DNA]</scope>
    <source>
        <strain evidence="5 6">BR 11622</strain>
    </source>
</reference>
<dbReference type="Proteomes" id="UP000315751">
    <property type="component" value="Unassembled WGS sequence"/>
</dbReference>
<organism evidence="5 6">
    <name type="scientific">Nitrospirillum amazonense</name>
    <dbReference type="NCBI Taxonomy" id="28077"/>
    <lineage>
        <taxon>Bacteria</taxon>
        <taxon>Pseudomonadati</taxon>
        <taxon>Pseudomonadota</taxon>
        <taxon>Alphaproteobacteria</taxon>
        <taxon>Rhodospirillales</taxon>
        <taxon>Azospirillaceae</taxon>
        <taxon>Nitrospirillum</taxon>
    </lineage>
</organism>
<evidence type="ECO:0000259" key="4">
    <source>
        <dbReference type="PROSITE" id="PS00498"/>
    </source>
</evidence>
<proteinExistence type="predicted"/>
<feature type="chain" id="PRO_5022150512" evidence="3">
    <location>
        <begin position="30"/>
        <end position="506"/>
    </location>
</feature>
<evidence type="ECO:0000256" key="1">
    <source>
        <dbReference type="ARBA" id="ARBA00022723"/>
    </source>
</evidence>
<feature type="domain" description="Tyrosinase copper-binding" evidence="4">
    <location>
        <begin position="255"/>
        <end position="266"/>
    </location>
</feature>
<feature type="signal peptide" evidence="3">
    <location>
        <begin position="1"/>
        <end position="29"/>
    </location>
</feature>
<dbReference type="AlphaFoldDB" id="A0A560H4D2"/>
<dbReference type="Gene3D" id="1.10.1280.10">
    <property type="entry name" value="Di-copper center containing domain from catechol oxidase"/>
    <property type="match status" value="1"/>
</dbReference>
<dbReference type="InterPro" id="IPR002227">
    <property type="entry name" value="Tyrosinase_Cu-bd"/>
</dbReference>
<dbReference type="RefSeq" id="WP_186455846.1">
    <property type="nucleotide sequence ID" value="NZ_VITR01000009.1"/>
</dbReference>
<evidence type="ECO:0000256" key="3">
    <source>
        <dbReference type="SAM" id="SignalP"/>
    </source>
</evidence>
<accession>A0A560H4D2</accession>
<dbReference type="EMBL" id="VITR01000009">
    <property type="protein sequence ID" value="TWB40480.1"/>
    <property type="molecule type" value="Genomic_DNA"/>
</dbReference>
<dbReference type="PRINTS" id="PR00092">
    <property type="entry name" value="TYROSINASE"/>
</dbReference>
<dbReference type="InterPro" id="IPR057190">
    <property type="entry name" value="DUF7868"/>
</dbReference>